<evidence type="ECO:0000256" key="2">
    <source>
        <dbReference type="ARBA" id="ARBA00022448"/>
    </source>
</evidence>
<dbReference type="NCBIfam" id="TIGR00797">
    <property type="entry name" value="matE"/>
    <property type="match status" value="1"/>
</dbReference>
<proteinExistence type="predicted"/>
<feature type="transmembrane region" description="Helical" evidence="10">
    <location>
        <begin position="112"/>
        <end position="133"/>
    </location>
</feature>
<dbReference type="RefSeq" id="WP_378320622.1">
    <property type="nucleotide sequence ID" value="NZ_JBHUHY010000013.1"/>
</dbReference>
<evidence type="ECO:0000256" key="5">
    <source>
        <dbReference type="ARBA" id="ARBA00022692"/>
    </source>
</evidence>
<dbReference type="Pfam" id="PF01554">
    <property type="entry name" value="MatE"/>
    <property type="match status" value="2"/>
</dbReference>
<evidence type="ECO:0000256" key="9">
    <source>
        <dbReference type="ARBA" id="ARBA00031636"/>
    </source>
</evidence>
<protein>
    <recommendedName>
        <fullName evidence="9">Multidrug-efflux transporter</fullName>
    </recommendedName>
</protein>
<feature type="transmembrane region" description="Helical" evidence="10">
    <location>
        <begin position="378"/>
        <end position="400"/>
    </location>
</feature>
<evidence type="ECO:0000256" key="4">
    <source>
        <dbReference type="ARBA" id="ARBA00022475"/>
    </source>
</evidence>
<sequence length="468" mass="51056">MAKDQLTINRLFSYFKIAISGKEQEFTSGSIRRAIFMLSVPMVLEMMMESVFFLVDAYFVSSLGANAIATVGLTESVLTLVYAVAIGLSMGVTAIVARRVGERDITGASQAAIQSIFLGIAVALVISVLGIIFPKEILGLMGAEPDLIADGYGYTQVLLGGNFTIMLLFLINAVFRGAGDASVAMRVLIFSNILNIILDPLFIFGFGPVPAFGVQGAAIATTIGRGSAVIFQLLILFYGWSKIKVGFKDIVFRARVMLNLIRISLGGIGQFIIGTSSWVFLMRIMAEFGSEVLAGYTIAIRVLMFTLMPSWGMSNAAATLVGQNLGAHKPERAETSVWKTGKYNAYFMLIVSIFYLLFAEMIIKIFSDEALVVQYGALSLRVIAAGYVFYAYGMVIIQSFNGAGDTKTPTIINFFCFWVFQLPFAYLAAITFDWGAMGVFVAITFAEVLIAVIGIIWFKRGKWKEVKV</sequence>
<evidence type="ECO:0000256" key="6">
    <source>
        <dbReference type="ARBA" id="ARBA00022989"/>
    </source>
</evidence>
<accession>A0ABW5AX84</accession>
<comment type="caution">
    <text evidence="11">The sequence shown here is derived from an EMBL/GenBank/DDBJ whole genome shotgun (WGS) entry which is preliminary data.</text>
</comment>
<evidence type="ECO:0000256" key="7">
    <source>
        <dbReference type="ARBA" id="ARBA00023065"/>
    </source>
</evidence>
<feature type="transmembrane region" description="Helical" evidence="10">
    <location>
        <begin position="412"/>
        <end position="432"/>
    </location>
</feature>
<feature type="transmembrane region" description="Helical" evidence="10">
    <location>
        <begin position="218"/>
        <end position="240"/>
    </location>
</feature>
<feature type="transmembrane region" description="Helical" evidence="10">
    <location>
        <begin position="298"/>
        <end position="322"/>
    </location>
</feature>
<keyword evidence="3" id="KW-0050">Antiport</keyword>
<feature type="transmembrane region" description="Helical" evidence="10">
    <location>
        <begin position="187"/>
        <end position="206"/>
    </location>
</feature>
<evidence type="ECO:0000256" key="3">
    <source>
        <dbReference type="ARBA" id="ARBA00022449"/>
    </source>
</evidence>
<dbReference type="PANTHER" id="PTHR43298">
    <property type="entry name" value="MULTIDRUG RESISTANCE PROTEIN NORM-RELATED"/>
    <property type="match status" value="1"/>
</dbReference>
<dbReference type="InterPro" id="IPR048279">
    <property type="entry name" value="MdtK-like"/>
</dbReference>
<feature type="transmembrane region" description="Helical" evidence="10">
    <location>
        <begin position="438"/>
        <end position="458"/>
    </location>
</feature>
<evidence type="ECO:0000313" key="11">
    <source>
        <dbReference type="EMBL" id="MFD2187619.1"/>
    </source>
</evidence>
<name>A0ABW5AX84_9FLAO</name>
<dbReference type="Proteomes" id="UP001597344">
    <property type="component" value="Unassembled WGS sequence"/>
</dbReference>
<keyword evidence="6 10" id="KW-1133">Transmembrane helix</keyword>
<keyword evidence="12" id="KW-1185">Reference proteome</keyword>
<comment type="subcellular location">
    <subcellularLocation>
        <location evidence="1">Cell membrane</location>
        <topology evidence="1">Multi-pass membrane protein</topology>
    </subcellularLocation>
</comment>
<evidence type="ECO:0000256" key="10">
    <source>
        <dbReference type="SAM" id="Phobius"/>
    </source>
</evidence>
<dbReference type="PIRSF" id="PIRSF006603">
    <property type="entry name" value="DinF"/>
    <property type="match status" value="1"/>
</dbReference>
<organism evidence="11 12">
    <name type="scientific">Aquimarina celericrescens</name>
    <dbReference type="NCBI Taxonomy" id="1964542"/>
    <lineage>
        <taxon>Bacteria</taxon>
        <taxon>Pseudomonadati</taxon>
        <taxon>Bacteroidota</taxon>
        <taxon>Flavobacteriia</taxon>
        <taxon>Flavobacteriales</taxon>
        <taxon>Flavobacteriaceae</taxon>
        <taxon>Aquimarina</taxon>
    </lineage>
</organism>
<feature type="transmembrane region" description="Helical" evidence="10">
    <location>
        <begin position="260"/>
        <end position="286"/>
    </location>
</feature>
<dbReference type="InterPro" id="IPR002528">
    <property type="entry name" value="MATE_fam"/>
</dbReference>
<feature type="transmembrane region" description="Helical" evidence="10">
    <location>
        <begin position="153"/>
        <end position="175"/>
    </location>
</feature>
<dbReference type="CDD" id="cd13139">
    <property type="entry name" value="MATE_like_14"/>
    <property type="match status" value="1"/>
</dbReference>
<dbReference type="PANTHER" id="PTHR43298:SF2">
    <property type="entry name" value="FMN_FAD EXPORTER YEEO-RELATED"/>
    <property type="match status" value="1"/>
</dbReference>
<evidence type="ECO:0000313" key="12">
    <source>
        <dbReference type="Proteomes" id="UP001597344"/>
    </source>
</evidence>
<keyword evidence="2" id="KW-0813">Transport</keyword>
<evidence type="ECO:0000256" key="8">
    <source>
        <dbReference type="ARBA" id="ARBA00023136"/>
    </source>
</evidence>
<keyword evidence="5 10" id="KW-0812">Transmembrane</keyword>
<evidence type="ECO:0000256" key="1">
    <source>
        <dbReference type="ARBA" id="ARBA00004651"/>
    </source>
</evidence>
<feature type="transmembrane region" description="Helical" evidence="10">
    <location>
        <begin position="343"/>
        <end position="366"/>
    </location>
</feature>
<dbReference type="InterPro" id="IPR050222">
    <property type="entry name" value="MATE_MdtK"/>
</dbReference>
<keyword evidence="7" id="KW-0406">Ion transport</keyword>
<reference evidence="12" key="1">
    <citation type="journal article" date="2019" name="Int. J. Syst. Evol. Microbiol.">
        <title>The Global Catalogue of Microorganisms (GCM) 10K type strain sequencing project: providing services to taxonomists for standard genome sequencing and annotation.</title>
        <authorList>
            <consortium name="The Broad Institute Genomics Platform"/>
            <consortium name="The Broad Institute Genome Sequencing Center for Infectious Disease"/>
            <person name="Wu L."/>
            <person name="Ma J."/>
        </authorList>
    </citation>
    <scope>NUCLEOTIDE SEQUENCE [LARGE SCALE GENOMIC DNA]</scope>
    <source>
        <strain evidence="12">DT92</strain>
    </source>
</reference>
<keyword evidence="4" id="KW-1003">Cell membrane</keyword>
<feature type="transmembrane region" description="Helical" evidence="10">
    <location>
        <begin position="80"/>
        <end position="100"/>
    </location>
</feature>
<gene>
    <name evidence="11" type="ORF">ACFSJT_12530</name>
</gene>
<dbReference type="EMBL" id="JBHUHY010000013">
    <property type="protein sequence ID" value="MFD2187619.1"/>
    <property type="molecule type" value="Genomic_DNA"/>
</dbReference>
<keyword evidence="8 10" id="KW-0472">Membrane</keyword>